<dbReference type="InterPro" id="IPR008939">
    <property type="entry name" value="Lytic_TGlycosylase_superhlx_U"/>
</dbReference>
<dbReference type="SUPFAM" id="SSF53955">
    <property type="entry name" value="Lysozyme-like"/>
    <property type="match status" value="1"/>
</dbReference>
<dbReference type="PANTHER" id="PTHR37423">
    <property type="entry name" value="SOLUBLE LYTIC MUREIN TRANSGLYCOSYLASE-RELATED"/>
    <property type="match status" value="1"/>
</dbReference>
<feature type="domain" description="Lytic transglycosylase superhelical linker" evidence="5">
    <location>
        <begin position="422"/>
        <end position="480"/>
    </location>
</feature>
<keyword evidence="7" id="KW-1185">Reference proteome</keyword>
<dbReference type="SUPFAM" id="SSF48435">
    <property type="entry name" value="Bacterial muramidases"/>
    <property type="match status" value="1"/>
</dbReference>
<sequence length="673" mass="74067">MLRHSLPLFVALLCCSSSAIAQEGKPAPASPATGKIVPPPLRNAPIKVVPQRDQIRDAFAAAERGTLSAGQMAALANHPLAGWVEFAQLKRDMDTLPTPRAQAFLAKYKGQALEGAFRDLWLAALSRREDWPAFRSAWSSSIKDDALRCAELEARAATGNTDAMWTADAQAMWRSTGKALPAACDAPFAVLASKGGLTDAMRWERIEAAANAWQPSVMRSAARGLPAADLALANDYAAFFEAVHDRALTWPKTPRSRLMASQGLARMAKSAPILVDTQLPKFASALDFTEADRARPLYQAALWTVASYEPDSARRLNAVPESAYDDRLHEWRLREAMSRSDWPAALVAVRKMGDKQRNDSRWTYFQARLTEIAGDKAGAQALYREAARKPEFHGFLAADRIGQPYALCPVDVTLGTPQQAAIARDPAIIRAMALYQADRPGWAQREWDEALSRFDDTQRRLAVAVAQDHGWFDRAVFALGKKPEETRMYGLRFPLHHDATIRREATKNGLDPAWVAAEIRAESVFNPNARSGANAMGLMQVLPATGLATAKRIGLPWNGVSTLYDPDANIAIGTAYLRQLYDKYGPPYMVLAGYNAGPAPLGRWQAQRPGMDPDFWIETISYKETREYVARVLAFSVIYDWRLNGDAAPVSDRMRGRAGTRKSFVCPTAVAAK</sequence>
<dbReference type="InterPro" id="IPR012289">
    <property type="entry name" value="Lytic_TGlycosylase_superhlx_L"/>
</dbReference>
<dbReference type="Gene3D" id="1.10.1240.20">
    <property type="entry name" value="Lytic transglycosylase, superhelical linker domain"/>
    <property type="match status" value="1"/>
</dbReference>
<feature type="signal peptide" evidence="3">
    <location>
        <begin position="1"/>
        <end position="21"/>
    </location>
</feature>
<dbReference type="Proteomes" id="UP000479692">
    <property type="component" value="Unassembled WGS sequence"/>
</dbReference>
<dbReference type="CDD" id="cd13401">
    <property type="entry name" value="Slt70-like"/>
    <property type="match status" value="1"/>
</dbReference>
<feature type="chain" id="PRO_5028898979" evidence="3">
    <location>
        <begin position="22"/>
        <end position="673"/>
    </location>
</feature>
<protein>
    <submittedName>
        <fullName evidence="6">Transglycosylase SLT domain-containing protein</fullName>
    </submittedName>
</protein>
<dbReference type="InterPro" id="IPR008258">
    <property type="entry name" value="Transglycosylase_SLT_dom_1"/>
</dbReference>
<dbReference type="RefSeq" id="WP_156639889.1">
    <property type="nucleotide sequence ID" value="NZ_WOXT01000001.1"/>
</dbReference>
<comment type="caution">
    <text evidence="6">The sequence shown here is derived from an EMBL/GenBank/DDBJ whole genome shotgun (WGS) entry which is preliminary data.</text>
</comment>
<evidence type="ECO:0000256" key="3">
    <source>
        <dbReference type="SAM" id="SignalP"/>
    </source>
</evidence>
<evidence type="ECO:0000256" key="1">
    <source>
        <dbReference type="ARBA" id="ARBA00007734"/>
    </source>
</evidence>
<feature type="domain" description="Transglycosylase SLT" evidence="4">
    <location>
        <begin position="501"/>
        <end position="609"/>
    </location>
</feature>
<evidence type="ECO:0000259" key="4">
    <source>
        <dbReference type="Pfam" id="PF01464"/>
    </source>
</evidence>
<dbReference type="InterPro" id="IPR037061">
    <property type="entry name" value="Lytic_TGlycoase_superhlx_L_sf"/>
</dbReference>
<dbReference type="PANTHER" id="PTHR37423:SF5">
    <property type="entry name" value="SOLUBLE LYTIC MUREIN TRANSGLYCOSYLASE"/>
    <property type="match status" value="1"/>
</dbReference>
<gene>
    <name evidence="6" type="ORF">GN331_02065</name>
</gene>
<dbReference type="InterPro" id="IPR023346">
    <property type="entry name" value="Lysozyme-like_dom_sf"/>
</dbReference>
<name>A0A7C9LZK0_9GAMM</name>
<evidence type="ECO:0000259" key="5">
    <source>
        <dbReference type="Pfam" id="PF14718"/>
    </source>
</evidence>
<keyword evidence="2 3" id="KW-0732">Signal</keyword>
<dbReference type="Gene3D" id="1.10.530.10">
    <property type="match status" value="1"/>
</dbReference>
<evidence type="ECO:0000256" key="2">
    <source>
        <dbReference type="ARBA" id="ARBA00022729"/>
    </source>
</evidence>
<dbReference type="Pfam" id="PF01464">
    <property type="entry name" value="SLT"/>
    <property type="match status" value="1"/>
</dbReference>
<comment type="similarity">
    <text evidence="1">Belongs to the transglycosylase Slt family.</text>
</comment>
<evidence type="ECO:0000313" key="6">
    <source>
        <dbReference type="EMBL" id="MUV12988.1"/>
    </source>
</evidence>
<dbReference type="GO" id="GO:0004553">
    <property type="term" value="F:hydrolase activity, hydrolyzing O-glycosyl compounds"/>
    <property type="evidence" value="ECO:0007669"/>
    <property type="project" value="InterPro"/>
</dbReference>
<accession>A0A7C9LZK0</accession>
<dbReference type="Pfam" id="PF14718">
    <property type="entry name" value="SLT_L"/>
    <property type="match status" value="1"/>
</dbReference>
<evidence type="ECO:0000313" key="7">
    <source>
        <dbReference type="Proteomes" id="UP000479692"/>
    </source>
</evidence>
<reference evidence="6 7" key="1">
    <citation type="submission" date="2019-12" db="EMBL/GenBank/DDBJ databases">
        <authorList>
            <person name="Xu J."/>
        </authorList>
    </citation>
    <scope>NUCLEOTIDE SEQUENCE [LARGE SCALE GENOMIC DNA]</scope>
    <source>
        <strain evidence="6 7">HX-5-24</strain>
    </source>
</reference>
<dbReference type="Gene3D" id="1.25.20.10">
    <property type="entry name" value="Bacterial muramidases"/>
    <property type="match status" value="1"/>
</dbReference>
<proteinExistence type="inferred from homology"/>
<organism evidence="6 7">
    <name type="scientific">Noviluteimonas gilva</name>
    <dbReference type="NCBI Taxonomy" id="2682097"/>
    <lineage>
        <taxon>Bacteria</taxon>
        <taxon>Pseudomonadati</taxon>
        <taxon>Pseudomonadota</taxon>
        <taxon>Gammaproteobacteria</taxon>
        <taxon>Lysobacterales</taxon>
        <taxon>Lysobacteraceae</taxon>
        <taxon>Noviluteimonas</taxon>
    </lineage>
</organism>
<dbReference type="AlphaFoldDB" id="A0A7C9LZK0"/>
<dbReference type="EMBL" id="WOXT01000001">
    <property type="protein sequence ID" value="MUV12988.1"/>
    <property type="molecule type" value="Genomic_DNA"/>
</dbReference>
<dbReference type="GO" id="GO:0042597">
    <property type="term" value="C:periplasmic space"/>
    <property type="evidence" value="ECO:0007669"/>
    <property type="project" value="InterPro"/>
</dbReference>